<feature type="transmembrane region" description="Helical" evidence="9">
    <location>
        <begin position="86"/>
        <end position="107"/>
    </location>
</feature>
<feature type="transmembrane region" description="Helical" evidence="9">
    <location>
        <begin position="9"/>
        <end position="30"/>
    </location>
</feature>
<dbReference type="InterPro" id="IPR000425">
    <property type="entry name" value="MIP"/>
</dbReference>
<dbReference type="InterPro" id="IPR034294">
    <property type="entry name" value="Aquaporin_transptr"/>
</dbReference>
<evidence type="ECO:0000256" key="8">
    <source>
        <dbReference type="RuleBase" id="RU000477"/>
    </source>
</evidence>
<dbReference type="SUPFAM" id="SSF81338">
    <property type="entry name" value="Aquaporin-like"/>
    <property type="match status" value="1"/>
</dbReference>
<name>A0A6I4WF34_9ACTN</name>
<comment type="subcellular location">
    <subcellularLocation>
        <location evidence="1">Cell membrane</location>
        <topology evidence="1">Multi-pass membrane protein</topology>
    </subcellularLocation>
</comment>
<keyword evidence="7 9" id="KW-0472">Membrane</keyword>
<dbReference type="EMBL" id="WUTW01000014">
    <property type="protein sequence ID" value="MXQ68371.1"/>
    <property type="molecule type" value="Genomic_DNA"/>
</dbReference>
<reference evidence="10 11" key="1">
    <citation type="submission" date="2019-12" db="EMBL/GenBank/DDBJ databases">
        <title>Nocardia macrotermitis sp. nov. and Nocardia aurantia sp. nov., isolated from the gut of the fungus growing-termite Macrotermes natalensis.</title>
        <authorList>
            <person name="Christine B."/>
            <person name="Rene B."/>
        </authorList>
    </citation>
    <scope>NUCLEOTIDE SEQUENCE [LARGE SCALE GENOMIC DNA]</scope>
    <source>
        <strain evidence="10 11">DSM 102126</strain>
    </source>
</reference>
<dbReference type="GO" id="GO:0005886">
    <property type="term" value="C:plasma membrane"/>
    <property type="evidence" value="ECO:0007669"/>
    <property type="project" value="UniProtKB-SubCell"/>
</dbReference>
<proteinExistence type="inferred from homology"/>
<dbReference type="PROSITE" id="PS00221">
    <property type="entry name" value="MIP"/>
    <property type="match status" value="1"/>
</dbReference>
<comment type="similarity">
    <text evidence="2 8">Belongs to the MIP/aquaporin (TC 1.A.8) family.</text>
</comment>
<dbReference type="Gene3D" id="1.20.1080.10">
    <property type="entry name" value="Glycerol uptake facilitator protein"/>
    <property type="match status" value="1"/>
</dbReference>
<keyword evidence="6 9" id="KW-1133">Transmembrane helix</keyword>
<evidence type="ECO:0000313" key="10">
    <source>
        <dbReference type="EMBL" id="MXQ68371.1"/>
    </source>
</evidence>
<dbReference type="PANTHER" id="PTHR19139:SF199">
    <property type="entry name" value="MIP17260P"/>
    <property type="match status" value="1"/>
</dbReference>
<dbReference type="Pfam" id="PF00230">
    <property type="entry name" value="MIP"/>
    <property type="match status" value="1"/>
</dbReference>
<feature type="transmembrane region" description="Helical" evidence="9">
    <location>
        <begin position="168"/>
        <end position="189"/>
    </location>
</feature>
<gene>
    <name evidence="10" type="ORF">GQ466_30585</name>
</gene>
<evidence type="ECO:0000256" key="4">
    <source>
        <dbReference type="ARBA" id="ARBA00022475"/>
    </source>
</evidence>
<dbReference type="InterPro" id="IPR022357">
    <property type="entry name" value="MIP_CS"/>
</dbReference>
<evidence type="ECO:0000256" key="6">
    <source>
        <dbReference type="ARBA" id="ARBA00022989"/>
    </source>
</evidence>
<evidence type="ECO:0000256" key="1">
    <source>
        <dbReference type="ARBA" id="ARBA00004651"/>
    </source>
</evidence>
<keyword evidence="3 8" id="KW-0813">Transport</keyword>
<accession>A0A6I4WF34</accession>
<evidence type="ECO:0000256" key="5">
    <source>
        <dbReference type="ARBA" id="ARBA00022692"/>
    </source>
</evidence>
<keyword evidence="11" id="KW-1185">Reference proteome</keyword>
<dbReference type="GO" id="GO:0015250">
    <property type="term" value="F:water channel activity"/>
    <property type="evidence" value="ECO:0007669"/>
    <property type="project" value="TreeGrafter"/>
</dbReference>
<evidence type="ECO:0000256" key="3">
    <source>
        <dbReference type="ARBA" id="ARBA00022448"/>
    </source>
</evidence>
<feature type="transmembrane region" description="Helical" evidence="9">
    <location>
        <begin position="209"/>
        <end position="230"/>
    </location>
</feature>
<evidence type="ECO:0000256" key="7">
    <source>
        <dbReference type="ARBA" id="ARBA00023136"/>
    </source>
</evidence>
<organism evidence="10 11">
    <name type="scientific">Actinomadura rayongensis</name>
    <dbReference type="NCBI Taxonomy" id="1429076"/>
    <lineage>
        <taxon>Bacteria</taxon>
        <taxon>Bacillati</taxon>
        <taxon>Actinomycetota</taxon>
        <taxon>Actinomycetes</taxon>
        <taxon>Streptosporangiales</taxon>
        <taxon>Thermomonosporaceae</taxon>
        <taxon>Actinomadura</taxon>
    </lineage>
</organism>
<protein>
    <submittedName>
        <fullName evidence="10">Aquaporin</fullName>
    </submittedName>
</protein>
<keyword evidence="5 8" id="KW-0812">Transmembrane</keyword>
<dbReference type="Proteomes" id="UP000431901">
    <property type="component" value="Unassembled WGS sequence"/>
</dbReference>
<dbReference type="AlphaFoldDB" id="A0A6I4WF34"/>
<evidence type="ECO:0000256" key="2">
    <source>
        <dbReference type="ARBA" id="ARBA00006175"/>
    </source>
</evidence>
<comment type="caution">
    <text evidence="10">The sequence shown here is derived from an EMBL/GenBank/DDBJ whole genome shotgun (WGS) entry which is preliminary data.</text>
</comment>
<keyword evidence="4" id="KW-1003">Cell membrane</keyword>
<feature type="transmembrane region" description="Helical" evidence="9">
    <location>
        <begin position="36"/>
        <end position="59"/>
    </location>
</feature>
<dbReference type="PRINTS" id="PR00783">
    <property type="entry name" value="MINTRINSICP"/>
</dbReference>
<dbReference type="InterPro" id="IPR023271">
    <property type="entry name" value="Aquaporin-like"/>
</dbReference>
<evidence type="ECO:0000256" key="9">
    <source>
        <dbReference type="SAM" id="Phobius"/>
    </source>
</evidence>
<dbReference type="OrthoDB" id="9807293at2"/>
<evidence type="ECO:0000313" key="11">
    <source>
        <dbReference type="Proteomes" id="UP000431901"/>
    </source>
</evidence>
<dbReference type="PANTHER" id="PTHR19139">
    <property type="entry name" value="AQUAPORIN TRANSPORTER"/>
    <property type="match status" value="1"/>
</dbReference>
<dbReference type="RefSeq" id="WP_161106561.1">
    <property type="nucleotide sequence ID" value="NZ_JBHLYI010000027.1"/>
</dbReference>
<feature type="transmembrane region" description="Helical" evidence="9">
    <location>
        <begin position="130"/>
        <end position="156"/>
    </location>
</feature>
<sequence>MVKKCVAEFLGTALLVYFAVGVAALSFGFGVTGRSLSAGVVATALTFGFVMLVLTYVLAPISGAHVNPAVTLGALITGRISVRGAVGYWIAQFLGGIVGALILWATLNASPIYRRATTGLGADGWGSASIIRVSLGGAFLAEVVLTAFFVFAVLAVTSKTADRATAGVVIGLALAVAHLIGVAITGTSVNPARSLGPAVILGGTALSQVWLFIVAPMVGAVVAAAVHLYFHPIAEATAPPEEPRAPAEP</sequence>